<accession>A0A7I8K8I7</accession>
<proteinExistence type="predicted"/>
<evidence type="ECO:0000313" key="1">
    <source>
        <dbReference type="EMBL" id="CAA7394089.1"/>
    </source>
</evidence>
<protein>
    <submittedName>
        <fullName evidence="1">Uncharacterized protein</fullName>
    </submittedName>
</protein>
<gene>
    <name evidence="1" type="ORF">SI8410_04004750</name>
</gene>
<evidence type="ECO:0000313" key="2">
    <source>
        <dbReference type="Proteomes" id="UP000663760"/>
    </source>
</evidence>
<sequence length="30" mass="3739">MNKKRVLKRIWKTKSTKKEFGRLKEQKKGY</sequence>
<organism evidence="1 2">
    <name type="scientific">Spirodela intermedia</name>
    <name type="common">Intermediate duckweed</name>
    <dbReference type="NCBI Taxonomy" id="51605"/>
    <lineage>
        <taxon>Eukaryota</taxon>
        <taxon>Viridiplantae</taxon>
        <taxon>Streptophyta</taxon>
        <taxon>Embryophyta</taxon>
        <taxon>Tracheophyta</taxon>
        <taxon>Spermatophyta</taxon>
        <taxon>Magnoliopsida</taxon>
        <taxon>Liliopsida</taxon>
        <taxon>Araceae</taxon>
        <taxon>Lemnoideae</taxon>
        <taxon>Spirodela</taxon>
    </lineage>
</organism>
<name>A0A7I8K8I7_SPIIN</name>
<dbReference type="Proteomes" id="UP000663760">
    <property type="component" value="Chromosome 4"/>
</dbReference>
<dbReference type="EMBL" id="LR746267">
    <property type="protein sequence ID" value="CAA7394089.1"/>
    <property type="molecule type" value="Genomic_DNA"/>
</dbReference>
<keyword evidence="2" id="KW-1185">Reference proteome</keyword>
<dbReference type="AlphaFoldDB" id="A0A7I8K8I7"/>
<reference evidence="1" key="1">
    <citation type="submission" date="2020-02" db="EMBL/GenBank/DDBJ databases">
        <authorList>
            <person name="Scholz U."/>
            <person name="Mascher M."/>
            <person name="Fiebig A."/>
        </authorList>
    </citation>
    <scope>NUCLEOTIDE SEQUENCE</scope>
</reference>